<keyword evidence="2" id="KW-1185">Reference proteome</keyword>
<dbReference type="EMBL" id="KK119164">
    <property type="protein sequence ID" value="KFM74920.1"/>
    <property type="molecule type" value="Genomic_DNA"/>
</dbReference>
<sequence length="56" mass="6619">MCVNEDLNRFIYFSVNYAMTFMDLETGAHTNSVEGMWGVIKRDFRKKCHRQYGGYS</sequence>
<dbReference type="AlphaFoldDB" id="A0A087UC31"/>
<proteinExistence type="predicted"/>
<protein>
    <recommendedName>
        <fullName evidence="3">ISXO2-like transposase domain-containing protein</fullName>
    </recommendedName>
</protein>
<accession>A0A087UC31</accession>
<feature type="non-terminal residue" evidence="1">
    <location>
        <position position="56"/>
    </location>
</feature>
<organism evidence="1 2">
    <name type="scientific">Stegodyphus mimosarum</name>
    <name type="common">African social velvet spider</name>
    <dbReference type="NCBI Taxonomy" id="407821"/>
    <lineage>
        <taxon>Eukaryota</taxon>
        <taxon>Metazoa</taxon>
        <taxon>Ecdysozoa</taxon>
        <taxon>Arthropoda</taxon>
        <taxon>Chelicerata</taxon>
        <taxon>Arachnida</taxon>
        <taxon>Araneae</taxon>
        <taxon>Araneomorphae</taxon>
        <taxon>Entelegynae</taxon>
        <taxon>Eresoidea</taxon>
        <taxon>Eresidae</taxon>
        <taxon>Stegodyphus</taxon>
    </lineage>
</organism>
<gene>
    <name evidence="1" type="ORF">X975_01643</name>
</gene>
<reference evidence="1 2" key="1">
    <citation type="submission" date="2013-11" db="EMBL/GenBank/DDBJ databases">
        <title>Genome sequencing of Stegodyphus mimosarum.</title>
        <authorList>
            <person name="Bechsgaard J."/>
        </authorList>
    </citation>
    <scope>NUCLEOTIDE SEQUENCE [LARGE SCALE GENOMIC DNA]</scope>
</reference>
<dbReference type="Proteomes" id="UP000054359">
    <property type="component" value="Unassembled WGS sequence"/>
</dbReference>
<evidence type="ECO:0000313" key="1">
    <source>
        <dbReference type="EMBL" id="KFM74920.1"/>
    </source>
</evidence>
<evidence type="ECO:0000313" key="2">
    <source>
        <dbReference type="Proteomes" id="UP000054359"/>
    </source>
</evidence>
<name>A0A087UC31_STEMI</name>
<evidence type="ECO:0008006" key="3">
    <source>
        <dbReference type="Google" id="ProtNLM"/>
    </source>
</evidence>